<dbReference type="GO" id="GO:0009117">
    <property type="term" value="P:nucleotide metabolic process"/>
    <property type="evidence" value="ECO:0007669"/>
    <property type="project" value="UniProtKB-KW"/>
</dbReference>
<organism evidence="5 6">
    <name type="scientific">Hyphomonas jannaschiana VP2</name>
    <dbReference type="NCBI Taxonomy" id="1280952"/>
    <lineage>
        <taxon>Bacteria</taxon>
        <taxon>Pseudomonadati</taxon>
        <taxon>Pseudomonadota</taxon>
        <taxon>Alphaproteobacteria</taxon>
        <taxon>Hyphomonadales</taxon>
        <taxon>Hyphomonadaceae</taxon>
        <taxon>Hyphomonas</taxon>
    </lineage>
</organism>
<sequence>MLTSAGVEAEAVRPNVDEDAMKAGLRAEGLPVRDQAMRLAELKAVKISQRRPGLVIGGDQMLALGDEAFDKPKDLEGARDHLRKLSGKAHTLETAIVVCENGEPVWRHLARPKLTMRPLSEDFIEQYVEQVGDPLLSTVGAYQLEGLGAQLFNKIEGDYFSILGLPLLPLLDYFRIRGVLPS</sequence>
<keyword evidence="3 4" id="KW-0546">Nucleotide metabolism</keyword>
<comment type="subcellular location">
    <subcellularLocation>
        <location evidence="4">Cytoplasm</location>
    </subcellularLocation>
</comment>
<comment type="cofactor">
    <cofactor evidence="1 4">
        <name>a divalent metal cation</name>
        <dbReference type="ChEBI" id="CHEBI:60240"/>
    </cofactor>
</comment>
<protein>
    <recommendedName>
        <fullName evidence="4">Nucleoside triphosphate pyrophosphatase</fullName>
        <ecNumber evidence="4">3.6.1.9</ecNumber>
    </recommendedName>
    <alternativeName>
        <fullName evidence="4">Nucleotide pyrophosphatase</fullName>
        <shortName evidence="4">Nucleotide PPase</shortName>
    </alternativeName>
</protein>
<evidence type="ECO:0000313" key="5">
    <source>
        <dbReference type="EMBL" id="KCZ88571.1"/>
    </source>
</evidence>
<accession>A0A059FDG0</accession>
<dbReference type="Proteomes" id="UP000024816">
    <property type="component" value="Unassembled WGS sequence"/>
</dbReference>
<dbReference type="PANTHER" id="PTHR43213">
    <property type="entry name" value="BIFUNCTIONAL DTTP/UTP PYROPHOSPHATASE/METHYLTRANSFERASE PROTEIN-RELATED"/>
    <property type="match status" value="1"/>
</dbReference>
<dbReference type="Gene3D" id="3.90.950.10">
    <property type="match status" value="1"/>
</dbReference>
<gene>
    <name evidence="5" type="ORF">HJA_09389</name>
</gene>
<evidence type="ECO:0000256" key="3">
    <source>
        <dbReference type="ARBA" id="ARBA00023080"/>
    </source>
</evidence>
<comment type="catalytic activity">
    <reaction evidence="4">
        <text>a 2'-deoxyribonucleoside 5'-triphosphate + H2O = a 2'-deoxyribonucleoside 5'-phosphate + diphosphate + H(+)</text>
        <dbReference type="Rhea" id="RHEA:44644"/>
        <dbReference type="ChEBI" id="CHEBI:15377"/>
        <dbReference type="ChEBI" id="CHEBI:15378"/>
        <dbReference type="ChEBI" id="CHEBI:33019"/>
        <dbReference type="ChEBI" id="CHEBI:61560"/>
        <dbReference type="ChEBI" id="CHEBI:65317"/>
        <dbReference type="EC" id="3.6.1.9"/>
    </reaction>
</comment>
<dbReference type="InterPro" id="IPR029001">
    <property type="entry name" value="ITPase-like_fam"/>
</dbReference>
<keyword evidence="4" id="KW-0963">Cytoplasm</keyword>
<dbReference type="EC" id="3.6.1.9" evidence="4"/>
<keyword evidence="2 4" id="KW-0378">Hydrolase</keyword>
<dbReference type="STRING" id="1280952.HJA_09389"/>
<comment type="function">
    <text evidence="4">Nucleoside triphosphate pyrophosphatase. May have a dual role in cell division arrest and in preventing the incorporation of modified nucleotides into cellular nucleic acids.</text>
</comment>
<evidence type="ECO:0000256" key="4">
    <source>
        <dbReference type="HAMAP-Rule" id="MF_00528"/>
    </source>
</evidence>
<dbReference type="CDD" id="cd00555">
    <property type="entry name" value="Maf"/>
    <property type="match status" value="1"/>
</dbReference>
<dbReference type="GO" id="GO:0005737">
    <property type="term" value="C:cytoplasm"/>
    <property type="evidence" value="ECO:0007669"/>
    <property type="project" value="UniProtKB-SubCell"/>
</dbReference>
<dbReference type="AlphaFoldDB" id="A0A059FDG0"/>
<name>A0A059FDG0_9PROT</name>
<dbReference type="PANTHER" id="PTHR43213:SF5">
    <property type="entry name" value="BIFUNCTIONAL DTTP_UTP PYROPHOSPHATASE_METHYLTRANSFERASE PROTEIN-RELATED"/>
    <property type="match status" value="1"/>
</dbReference>
<dbReference type="PATRIC" id="fig|1280952.3.peg.1871"/>
<dbReference type="InterPro" id="IPR003697">
    <property type="entry name" value="Maf-like"/>
</dbReference>
<dbReference type="eggNOG" id="COG0424">
    <property type="taxonomic scope" value="Bacteria"/>
</dbReference>
<dbReference type="HAMAP" id="MF_00528">
    <property type="entry name" value="Maf"/>
    <property type="match status" value="1"/>
</dbReference>
<comment type="similarity">
    <text evidence="4">Belongs to the Maf family.</text>
</comment>
<proteinExistence type="inferred from homology"/>
<feature type="active site" description="Proton acceptor" evidence="4">
    <location>
        <position position="59"/>
    </location>
</feature>
<dbReference type="GO" id="GO:0047429">
    <property type="term" value="F:nucleoside triphosphate diphosphatase activity"/>
    <property type="evidence" value="ECO:0007669"/>
    <property type="project" value="UniProtKB-EC"/>
</dbReference>
<dbReference type="Pfam" id="PF02545">
    <property type="entry name" value="Maf"/>
    <property type="match status" value="1"/>
</dbReference>
<reference evidence="5 6" key="1">
    <citation type="journal article" date="2014" name="Antonie Van Leeuwenhoek">
        <title>Hyphomonas beringensis sp. nov. and Hyphomonas chukchiensis sp. nov., isolated from surface seawater of the Bering Sea and Chukchi Sea.</title>
        <authorList>
            <person name="Li C."/>
            <person name="Lai Q."/>
            <person name="Li G."/>
            <person name="Dong C."/>
            <person name="Wang J."/>
            <person name="Liao Y."/>
            <person name="Shao Z."/>
        </authorList>
    </citation>
    <scope>NUCLEOTIDE SEQUENCE [LARGE SCALE GENOMIC DNA]</scope>
    <source>
        <strain evidence="5 6">VP2</strain>
    </source>
</reference>
<keyword evidence="6" id="KW-1185">Reference proteome</keyword>
<comment type="caution">
    <text evidence="4">Lacks conserved residue(s) required for the propagation of feature annotation.</text>
</comment>
<dbReference type="PIRSF" id="PIRSF006305">
    <property type="entry name" value="Maf"/>
    <property type="match status" value="1"/>
</dbReference>
<comment type="catalytic activity">
    <reaction evidence="4">
        <text>a ribonucleoside 5'-triphosphate + H2O = a ribonucleoside 5'-phosphate + diphosphate + H(+)</text>
        <dbReference type="Rhea" id="RHEA:23996"/>
        <dbReference type="ChEBI" id="CHEBI:15377"/>
        <dbReference type="ChEBI" id="CHEBI:15378"/>
        <dbReference type="ChEBI" id="CHEBI:33019"/>
        <dbReference type="ChEBI" id="CHEBI:58043"/>
        <dbReference type="ChEBI" id="CHEBI:61557"/>
        <dbReference type="EC" id="3.6.1.9"/>
    </reaction>
</comment>
<evidence type="ECO:0000256" key="2">
    <source>
        <dbReference type="ARBA" id="ARBA00022801"/>
    </source>
</evidence>
<evidence type="ECO:0000313" key="6">
    <source>
        <dbReference type="Proteomes" id="UP000024816"/>
    </source>
</evidence>
<comment type="caution">
    <text evidence="5">The sequence shown here is derived from an EMBL/GenBank/DDBJ whole genome shotgun (WGS) entry which is preliminary data.</text>
</comment>
<evidence type="ECO:0000256" key="1">
    <source>
        <dbReference type="ARBA" id="ARBA00001968"/>
    </source>
</evidence>
<dbReference type="SUPFAM" id="SSF52972">
    <property type="entry name" value="ITPase-like"/>
    <property type="match status" value="1"/>
</dbReference>
<dbReference type="EMBL" id="ARYJ01000005">
    <property type="protein sequence ID" value="KCZ88571.1"/>
    <property type="molecule type" value="Genomic_DNA"/>
</dbReference>